<accession>A0A0B6YDK4</accession>
<protein>
    <submittedName>
        <fullName evidence="1">Uncharacterized protein</fullName>
    </submittedName>
</protein>
<gene>
    <name evidence="1" type="primary">ORF22279</name>
</gene>
<name>A0A0B6YDK4_9EUPU</name>
<reference evidence="1" key="1">
    <citation type="submission" date="2014-12" db="EMBL/GenBank/DDBJ databases">
        <title>Insight into the proteome of Arion vulgaris.</title>
        <authorList>
            <person name="Aradska J."/>
            <person name="Bulat T."/>
            <person name="Smidak R."/>
            <person name="Sarate P."/>
            <person name="Gangsoo J."/>
            <person name="Sialana F."/>
            <person name="Bilban M."/>
            <person name="Lubec G."/>
        </authorList>
    </citation>
    <scope>NUCLEOTIDE SEQUENCE</scope>
    <source>
        <tissue evidence="1">Skin</tissue>
    </source>
</reference>
<organism evidence="1">
    <name type="scientific">Arion vulgaris</name>
    <dbReference type="NCBI Taxonomy" id="1028688"/>
    <lineage>
        <taxon>Eukaryota</taxon>
        <taxon>Metazoa</taxon>
        <taxon>Spiralia</taxon>
        <taxon>Lophotrochozoa</taxon>
        <taxon>Mollusca</taxon>
        <taxon>Gastropoda</taxon>
        <taxon>Heterobranchia</taxon>
        <taxon>Euthyneura</taxon>
        <taxon>Panpulmonata</taxon>
        <taxon>Eupulmonata</taxon>
        <taxon>Stylommatophora</taxon>
        <taxon>Helicina</taxon>
        <taxon>Arionoidea</taxon>
        <taxon>Arionidae</taxon>
        <taxon>Arion</taxon>
    </lineage>
</organism>
<feature type="non-terminal residue" evidence="1">
    <location>
        <position position="71"/>
    </location>
</feature>
<sequence>MKLEIFAKLVQSLHGRSKLSTYGTRNKQHSQSHGDPMREIKIAITKNHIISSAHSLSFIKSQESLRRHGLT</sequence>
<proteinExistence type="predicted"/>
<evidence type="ECO:0000313" key="1">
    <source>
        <dbReference type="EMBL" id="CEK54233.1"/>
    </source>
</evidence>
<dbReference type="AlphaFoldDB" id="A0A0B6YDK4"/>
<dbReference type="EMBL" id="HACG01007368">
    <property type="protein sequence ID" value="CEK54233.1"/>
    <property type="molecule type" value="Transcribed_RNA"/>
</dbReference>